<evidence type="ECO:0000256" key="6">
    <source>
        <dbReference type="RuleBase" id="RU280813"/>
    </source>
</evidence>
<sequence>MVKKKIGVVTSINGNKNNDDKIQRRLWFIALLSSFGQMLMAIVVSLIYAFDSYYGFRIPNIFPNMFLANPYPEWILAIFVFFINYSMLGENLATFCIMLNRFTAVSWPIKHQIVG</sequence>
<comment type="subcellular location">
    <subcellularLocation>
        <location evidence="1">Membrane</location>
        <topology evidence="1">Multi-pass membrane protein</topology>
    </subcellularLocation>
</comment>
<reference evidence="8" key="1">
    <citation type="submission" date="2016-11" db="UniProtKB">
        <authorList>
            <consortium name="WormBaseParasite"/>
        </authorList>
    </citation>
    <scope>IDENTIFICATION</scope>
</reference>
<evidence type="ECO:0000256" key="5">
    <source>
        <dbReference type="ARBA" id="ARBA00023136"/>
    </source>
</evidence>
<evidence type="ECO:0000256" key="4">
    <source>
        <dbReference type="ARBA" id="ARBA00022989"/>
    </source>
</evidence>
<dbReference type="WBParaSite" id="MhA1_Contig925.frz3.gene5">
    <property type="protein sequence ID" value="MhA1_Contig925.frz3.gene5"/>
    <property type="gene ID" value="MhA1_Contig925.frz3.gene5"/>
</dbReference>
<evidence type="ECO:0000256" key="3">
    <source>
        <dbReference type="ARBA" id="ARBA00022692"/>
    </source>
</evidence>
<dbReference type="Proteomes" id="UP000095281">
    <property type="component" value="Unplaced"/>
</dbReference>
<dbReference type="Pfam" id="PF02118">
    <property type="entry name" value="Srg"/>
    <property type="match status" value="1"/>
</dbReference>
<keyword evidence="3 6" id="KW-0812">Transmembrane</keyword>
<accession>A0A1I8C2S1</accession>
<dbReference type="AlphaFoldDB" id="A0A1I8C2S1"/>
<evidence type="ECO:0000256" key="2">
    <source>
        <dbReference type="ARBA" id="ARBA00005692"/>
    </source>
</evidence>
<dbReference type="GO" id="GO:0016020">
    <property type="term" value="C:membrane"/>
    <property type="evidence" value="ECO:0007669"/>
    <property type="project" value="UniProtKB-SubCell"/>
</dbReference>
<comment type="similarity">
    <text evidence="2 6">Belongs to the nematode receptor-like protein srg family.</text>
</comment>
<comment type="caution">
    <text evidence="6">Lacks conserved residue(s) required for the propagation of feature annotation.</text>
</comment>
<protein>
    <recommendedName>
        <fullName evidence="6">Serpentine receptor class gamma</fullName>
    </recommendedName>
</protein>
<dbReference type="InterPro" id="IPR000609">
    <property type="entry name" value="7TM_GPCR_serpentine_rcpt_Srg"/>
</dbReference>
<keyword evidence="5 6" id="KW-0472">Membrane</keyword>
<dbReference type="GO" id="GO:0007606">
    <property type="term" value="P:sensory perception of chemical stimulus"/>
    <property type="evidence" value="ECO:0007669"/>
    <property type="project" value="UniProtKB-UniRule"/>
</dbReference>
<name>A0A1I8C2S1_MELHA</name>
<organism evidence="7 8">
    <name type="scientific">Meloidogyne hapla</name>
    <name type="common">Root-knot nematode worm</name>
    <dbReference type="NCBI Taxonomy" id="6305"/>
    <lineage>
        <taxon>Eukaryota</taxon>
        <taxon>Metazoa</taxon>
        <taxon>Ecdysozoa</taxon>
        <taxon>Nematoda</taxon>
        <taxon>Chromadorea</taxon>
        <taxon>Rhabditida</taxon>
        <taxon>Tylenchina</taxon>
        <taxon>Tylenchomorpha</taxon>
        <taxon>Tylenchoidea</taxon>
        <taxon>Meloidogynidae</taxon>
        <taxon>Meloidogyninae</taxon>
        <taxon>Meloidogyne</taxon>
    </lineage>
</organism>
<keyword evidence="7" id="KW-1185">Reference proteome</keyword>
<proteinExistence type="inferred from homology"/>
<feature type="transmembrane region" description="Helical" evidence="6">
    <location>
        <begin position="74"/>
        <end position="99"/>
    </location>
</feature>
<evidence type="ECO:0000313" key="8">
    <source>
        <dbReference type="WBParaSite" id="MhA1_Contig925.frz3.gene5"/>
    </source>
</evidence>
<dbReference type="GO" id="GO:0004888">
    <property type="term" value="F:transmembrane signaling receptor activity"/>
    <property type="evidence" value="ECO:0007669"/>
    <property type="project" value="InterPro"/>
</dbReference>
<evidence type="ECO:0000256" key="1">
    <source>
        <dbReference type="ARBA" id="ARBA00004141"/>
    </source>
</evidence>
<keyword evidence="4 6" id="KW-1133">Transmembrane helix</keyword>
<feature type="transmembrane region" description="Helical" evidence="6">
    <location>
        <begin position="26"/>
        <end position="50"/>
    </location>
</feature>
<evidence type="ECO:0000313" key="7">
    <source>
        <dbReference type="Proteomes" id="UP000095281"/>
    </source>
</evidence>